<evidence type="ECO:0000256" key="5">
    <source>
        <dbReference type="ARBA" id="ARBA00023136"/>
    </source>
</evidence>
<dbReference type="RefSeq" id="WP_170861068.1">
    <property type="nucleotide sequence ID" value="NZ_FOEE01000006.1"/>
</dbReference>
<dbReference type="InterPro" id="IPR025937">
    <property type="entry name" value="PDGLE_dom"/>
</dbReference>
<dbReference type="Proteomes" id="UP000198960">
    <property type="component" value="Unassembled WGS sequence"/>
</dbReference>
<feature type="transmembrane region" description="Helical" evidence="7">
    <location>
        <begin position="73"/>
        <end position="94"/>
    </location>
</feature>
<reference evidence="10" key="1">
    <citation type="submission" date="2016-10" db="EMBL/GenBank/DDBJ databases">
        <authorList>
            <person name="Varghese N."/>
            <person name="Submissions S."/>
        </authorList>
    </citation>
    <scope>NUCLEOTIDE SEQUENCE [LARGE SCALE GENOMIC DNA]</scope>
    <source>
        <strain evidence="10">DSM 45413</strain>
    </source>
</reference>
<dbReference type="EMBL" id="FOEE01000006">
    <property type="protein sequence ID" value="SEO89690.1"/>
    <property type="molecule type" value="Genomic_DNA"/>
</dbReference>
<proteinExistence type="predicted"/>
<evidence type="ECO:0000256" key="3">
    <source>
        <dbReference type="ARBA" id="ARBA00022692"/>
    </source>
</evidence>
<name>A0A1H8TF22_9ACTN</name>
<evidence type="ECO:0000256" key="1">
    <source>
        <dbReference type="ARBA" id="ARBA00004236"/>
    </source>
</evidence>
<dbReference type="AlphaFoldDB" id="A0A1H8TF22"/>
<evidence type="ECO:0000313" key="10">
    <source>
        <dbReference type="Proteomes" id="UP000198960"/>
    </source>
</evidence>
<sequence>MSRRTLGFLAVGLLLALLVAGVGSYYASSSPDGLEWSAEEEGFGDTARDSATADSPLADYAVSGVDDGRLSGGVAGVIGVLVTLALAGGLTLVLRRRSGAASAAGQDAGGQDAGQQDAGEPVAADRAG</sequence>
<dbReference type="STRING" id="673521.SAMN05660991_02211"/>
<gene>
    <name evidence="9" type="ORF">SAMN05660991_02211</name>
</gene>
<organism evidence="9 10">
    <name type="scientific">Trujillonella endophytica</name>
    <dbReference type="NCBI Taxonomy" id="673521"/>
    <lineage>
        <taxon>Bacteria</taxon>
        <taxon>Bacillati</taxon>
        <taxon>Actinomycetota</taxon>
        <taxon>Actinomycetes</taxon>
        <taxon>Geodermatophilales</taxon>
        <taxon>Geodermatophilaceae</taxon>
        <taxon>Trujillonella</taxon>
    </lineage>
</organism>
<evidence type="ECO:0000256" key="7">
    <source>
        <dbReference type="SAM" id="Phobius"/>
    </source>
</evidence>
<keyword evidence="2" id="KW-1003">Cell membrane</keyword>
<evidence type="ECO:0000313" key="9">
    <source>
        <dbReference type="EMBL" id="SEO89690.1"/>
    </source>
</evidence>
<keyword evidence="10" id="KW-1185">Reference proteome</keyword>
<protein>
    <submittedName>
        <fullName evidence="9">Cobalt/nickel transport protein</fullName>
    </submittedName>
</protein>
<feature type="region of interest" description="Disordered" evidence="6">
    <location>
        <begin position="26"/>
        <end position="51"/>
    </location>
</feature>
<feature type="domain" description="PDGLE" evidence="8">
    <location>
        <begin position="8"/>
        <end position="96"/>
    </location>
</feature>
<dbReference type="Pfam" id="PF13190">
    <property type="entry name" value="PDGLE"/>
    <property type="match status" value="1"/>
</dbReference>
<comment type="subcellular location">
    <subcellularLocation>
        <location evidence="1">Cell membrane</location>
    </subcellularLocation>
</comment>
<accession>A0A1H8TF22</accession>
<keyword evidence="4 7" id="KW-1133">Transmembrane helix</keyword>
<keyword evidence="3 7" id="KW-0812">Transmembrane</keyword>
<evidence type="ECO:0000256" key="4">
    <source>
        <dbReference type="ARBA" id="ARBA00022989"/>
    </source>
</evidence>
<evidence type="ECO:0000259" key="8">
    <source>
        <dbReference type="Pfam" id="PF13190"/>
    </source>
</evidence>
<dbReference type="GO" id="GO:0005886">
    <property type="term" value="C:plasma membrane"/>
    <property type="evidence" value="ECO:0007669"/>
    <property type="project" value="UniProtKB-SubCell"/>
</dbReference>
<feature type="region of interest" description="Disordered" evidence="6">
    <location>
        <begin position="103"/>
        <end position="128"/>
    </location>
</feature>
<evidence type="ECO:0000256" key="2">
    <source>
        <dbReference type="ARBA" id="ARBA00022475"/>
    </source>
</evidence>
<evidence type="ECO:0000256" key="6">
    <source>
        <dbReference type="SAM" id="MobiDB-lite"/>
    </source>
</evidence>
<keyword evidence="5 7" id="KW-0472">Membrane</keyword>